<dbReference type="Proteomes" id="UP000036356">
    <property type="component" value="Unassembled WGS sequence"/>
</dbReference>
<reference evidence="2 3" key="1">
    <citation type="submission" date="2015-06" db="EMBL/GenBank/DDBJ databases">
        <title>Draft genome of the moderately acidophilic sulfate reducer Candidatus Desulfosporosinus acididurans strain M1.</title>
        <authorList>
            <person name="Poehlein A."/>
            <person name="Petzsch P."/>
            <person name="Johnson B.D."/>
            <person name="Schloemann M."/>
            <person name="Daniel R."/>
            <person name="Muehling M."/>
        </authorList>
    </citation>
    <scope>NUCLEOTIDE SEQUENCE [LARGE SCALE GENOMIC DNA]</scope>
    <source>
        <strain evidence="2 3">M1</strain>
    </source>
</reference>
<sequence length="178" mass="20293">MKYSFITSFSVEECENKIDHINNINDESISIISSPHQIAKINRKNNTFWTSSPNLARDAFPWIFKGQFTKTNEGTLINGEFSLSKFVLTIAIAWELLAFYVLLTGIETNHLKVILAAFVMTTGILLLLFAGINMKRQMIIDFIIKTYEAKTLTPNSIDLPVLSIKSSKIRYVTEPRRQ</sequence>
<evidence type="ECO:0000313" key="2">
    <source>
        <dbReference type="EMBL" id="KLU64421.1"/>
    </source>
</evidence>
<accession>A0A0J1II93</accession>
<keyword evidence="3" id="KW-1185">Reference proteome</keyword>
<evidence type="ECO:0000256" key="1">
    <source>
        <dbReference type="SAM" id="Phobius"/>
    </source>
</evidence>
<comment type="caution">
    <text evidence="2">The sequence shown here is derived from an EMBL/GenBank/DDBJ whole genome shotgun (WGS) entry which is preliminary data.</text>
</comment>
<protein>
    <submittedName>
        <fullName evidence="2">Uncharacterized protein</fullName>
    </submittedName>
</protein>
<keyword evidence="1" id="KW-0472">Membrane</keyword>
<organism evidence="2 3">
    <name type="scientific">Desulfosporosinus acididurans</name>
    <dbReference type="NCBI Taxonomy" id="476652"/>
    <lineage>
        <taxon>Bacteria</taxon>
        <taxon>Bacillati</taxon>
        <taxon>Bacillota</taxon>
        <taxon>Clostridia</taxon>
        <taxon>Eubacteriales</taxon>
        <taxon>Desulfitobacteriaceae</taxon>
        <taxon>Desulfosporosinus</taxon>
    </lineage>
</organism>
<gene>
    <name evidence="2" type="ORF">DEAC_c36230</name>
</gene>
<evidence type="ECO:0000313" key="3">
    <source>
        <dbReference type="Proteomes" id="UP000036356"/>
    </source>
</evidence>
<feature type="transmembrane region" description="Helical" evidence="1">
    <location>
        <begin position="86"/>
        <end position="106"/>
    </location>
</feature>
<dbReference type="AlphaFoldDB" id="A0A0J1II93"/>
<keyword evidence="1" id="KW-1133">Transmembrane helix</keyword>
<dbReference type="EMBL" id="LDZY01000014">
    <property type="protein sequence ID" value="KLU64421.1"/>
    <property type="molecule type" value="Genomic_DNA"/>
</dbReference>
<dbReference type="RefSeq" id="WP_047811412.1">
    <property type="nucleotide sequence ID" value="NZ_LDZY01000014.1"/>
</dbReference>
<keyword evidence="1" id="KW-0812">Transmembrane</keyword>
<dbReference type="STRING" id="476652.DEAC_c36230"/>
<proteinExistence type="predicted"/>
<dbReference type="PATRIC" id="fig|476652.3.peg.3821"/>
<name>A0A0J1II93_9FIRM</name>
<feature type="transmembrane region" description="Helical" evidence="1">
    <location>
        <begin position="112"/>
        <end position="132"/>
    </location>
</feature>